<gene>
    <name evidence="2" type="ORF">KDY119_03371</name>
</gene>
<evidence type="ECO:0000259" key="1">
    <source>
        <dbReference type="Pfam" id="PF02627"/>
    </source>
</evidence>
<dbReference type="InterPro" id="IPR004675">
    <property type="entry name" value="AhpD_core"/>
</dbReference>
<feature type="domain" description="Carboxymuconolactone decarboxylase-like" evidence="1">
    <location>
        <begin position="15"/>
        <end position="95"/>
    </location>
</feature>
<dbReference type="PANTHER" id="PTHR34846:SF7">
    <property type="entry name" value="BLL7811 PROTEIN"/>
    <property type="match status" value="1"/>
</dbReference>
<dbReference type="GO" id="GO:0051920">
    <property type="term" value="F:peroxiredoxin activity"/>
    <property type="evidence" value="ECO:0007669"/>
    <property type="project" value="InterPro"/>
</dbReference>
<dbReference type="SUPFAM" id="SSF69118">
    <property type="entry name" value="AhpD-like"/>
    <property type="match status" value="1"/>
</dbReference>
<evidence type="ECO:0000313" key="2">
    <source>
        <dbReference type="EMBL" id="QFU99835.1"/>
    </source>
</evidence>
<dbReference type="Pfam" id="PF02627">
    <property type="entry name" value="CMD"/>
    <property type="match status" value="1"/>
</dbReference>
<evidence type="ECO:0000313" key="3">
    <source>
        <dbReference type="Proteomes" id="UP000326702"/>
    </source>
</evidence>
<dbReference type="PANTHER" id="PTHR34846">
    <property type="entry name" value="4-CARBOXYMUCONOLACTONE DECARBOXYLASE FAMILY PROTEIN (AFU_ORTHOLOGUE AFUA_6G11590)"/>
    <property type="match status" value="1"/>
</dbReference>
<sequence>MDARLNPTATVIGPKAVKHLVSADHALVGSTLPRSTRDLVKIRASQINGCGACLDMHVKEALAAGEDPLRLGLVAAWRETSVFTEAERAALELTEQGSRLADVGHVSDEAWAAAAEHYDEEQLTALVCVVAVINAFNRLNVMFGVRGGSYEVGRLS</sequence>
<keyword evidence="3" id="KW-1185">Reference proteome</keyword>
<dbReference type="RefSeq" id="WP_036947605.1">
    <property type="nucleotide sequence ID" value="NZ_BAABIH010000016.1"/>
</dbReference>
<reference evidence="2 3" key="1">
    <citation type="submission" date="2019-10" db="EMBL/GenBank/DDBJ databases">
        <title>Genome sequence of Luteimicrobium xylanilyticum HY-24.</title>
        <authorList>
            <person name="Kim D.Y."/>
            <person name="Park H.-Y."/>
        </authorList>
    </citation>
    <scope>NUCLEOTIDE SEQUENCE [LARGE SCALE GENOMIC DNA]</scope>
    <source>
        <strain evidence="2 3">HY-24</strain>
    </source>
</reference>
<dbReference type="NCBIfam" id="TIGR00778">
    <property type="entry name" value="ahpD_dom"/>
    <property type="match status" value="1"/>
</dbReference>
<name>A0A5P9QH96_9MICO</name>
<organism evidence="2 3">
    <name type="scientific">Luteimicrobium xylanilyticum</name>
    <dbReference type="NCBI Taxonomy" id="1133546"/>
    <lineage>
        <taxon>Bacteria</taxon>
        <taxon>Bacillati</taxon>
        <taxon>Actinomycetota</taxon>
        <taxon>Actinomycetes</taxon>
        <taxon>Micrococcales</taxon>
        <taxon>Luteimicrobium</taxon>
    </lineage>
</organism>
<accession>A0A5P9QH96</accession>
<dbReference type="InterPro" id="IPR029032">
    <property type="entry name" value="AhpD-like"/>
</dbReference>
<protein>
    <recommendedName>
        <fullName evidence="1">Carboxymuconolactone decarboxylase-like domain-containing protein</fullName>
    </recommendedName>
</protein>
<proteinExistence type="predicted"/>
<dbReference type="KEGG" id="lxl:KDY119_03371"/>
<dbReference type="OrthoDB" id="9801997at2"/>
<dbReference type="AlphaFoldDB" id="A0A5P9QH96"/>
<dbReference type="Gene3D" id="1.20.1290.10">
    <property type="entry name" value="AhpD-like"/>
    <property type="match status" value="1"/>
</dbReference>
<dbReference type="Proteomes" id="UP000326702">
    <property type="component" value="Chromosome"/>
</dbReference>
<dbReference type="EMBL" id="CP045529">
    <property type="protein sequence ID" value="QFU99835.1"/>
    <property type="molecule type" value="Genomic_DNA"/>
</dbReference>
<dbReference type="InterPro" id="IPR003779">
    <property type="entry name" value="CMD-like"/>
</dbReference>